<keyword evidence="3" id="KW-0804">Transcription</keyword>
<dbReference type="InterPro" id="IPR014036">
    <property type="entry name" value="DeoR-like_C"/>
</dbReference>
<dbReference type="Gene3D" id="3.40.50.1360">
    <property type="match status" value="1"/>
</dbReference>
<sequence>MSEGSMRYDSAPARRRTILEALRTSGFVSVADLTRELGVSDMTIRRDLRKLEQGGEVRVVRGGVSVPHGPLHAPAFVSRAGIAAAAKRLIAETAVELIGPTDTVAIDAGTTTYALAEALPETFRGSVVTHSVPVIQLMLNRGSGRIVGLGGDVLPESQAFVGPMTVDATARLRVRTLFLGAAAADDRGVYVATDIERPTKQALIDIADQVVLLADHTKFTTSAPVLLCPWDRITTVVTDRAPSPSIRDQLAKSHVTLELPRDSFD</sequence>
<name>A0A4R6JFV9_9ACTN</name>
<dbReference type="Pfam" id="PF08220">
    <property type="entry name" value="HTH_DeoR"/>
    <property type="match status" value="1"/>
</dbReference>
<dbReference type="PRINTS" id="PR00037">
    <property type="entry name" value="HTHLACR"/>
</dbReference>
<accession>A0A4R6JFV9</accession>
<evidence type="ECO:0000259" key="4">
    <source>
        <dbReference type="PROSITE" id="PS51000"/>
    </source>
</evidence>
<dbReference type="InterPro" id="IPR018356">
    <property type="entry name" value="Tscrpt_reg_HTH_DeoR_CS"/>
</dbReference>
<keyword evidence="1" id="KW-0805">Transcription regulation</keyword>
<dbReference type="SMART" id="SM00420">
    <property type="entry name" value="HTH_DEOR"/>
    <property type="match status" value="1"/>
</dbReference>
<dbReference type="GO" id="GO:0003700">
    <property type="term" value="F:DNA-binding transcription factor activity"/>
    <property type="evidence" value="ECO:0007669"/>
    <property type="project" value="InterPro"/>
</dbReference>
<dbReference type="SUPFAM" id="SSF100950">
    <property type="entry name" value="NagB/RpiA/CoA transferase-like"/>
    <property type="match status" value="1"/>
</dbReference>
<dbReference type="GO" id="GO:0003677">
    <property type="term" value="F:DNA binding"/>
    <property type="evidence" value="ECO:0007669"/>
    <property type="project" value="UniProtKB-KW"/>
</dbReference>
<feature type="domain" description="HTH deoR-type" evidence="4">
    <location>
        <begin position="11"/>
        <end position="66"/>
    </location>
</feature>
<dbReference type="PANTHER" id="PTHR30363:SF44">
    <property type="entry name" value="AGA OPERON TRANSCRIPTIONAL REPRESSOR-RELATED"/>
    <property type="match status" value="1"/>
</dbReference>
<dbReference type="InterPro" id="IPR036390">
    <property type="entry name" value="WH_DNA-bd_sf"/>
</dbReference>
<evidence type="ECO:0000313" key="5">
    <source>
        <dbReference type="EMBL" id="TDO34809.1"/>
    </source>
</evidence>
<dbReference type="AlphaFoldDB" id="A0A4R6JFV9"/>
<comment type="caution">
    <text evidence="5">The sequence shown here is derived from an EMBL/GenBank/DDBJ whole genome shotgun (WGS) entry which is preliminary data.</text>
</comment>
<dbReference type="SUPFAM" id="SSF46785">
    <property type="entry name" value="Winged helix' DNA-binding domain"/>
    <property type="match status" value="1"/>
</dbReference>
<dbReference type="InterPro" id="IPR001034">
    <property type="entry name" value="DeoR_HTH"/>
</dbReference>
<protein>
    <submittedName>
        <fullName evidence="5">DeoR family transcriptional regulator</fullName>
    </submittedName>
</protein>
<dbReference type="PROSITE" id="PS51000">
    <property type="entry name" value="HTH_DEOR_2"/>
    <property type="match status" value="1"/>
</dbReference>
<dbReference type="Pfam" id="PF00455">
    <property type="entry name" value="DeoRC"/>
    <property type="match status" value="1"/>
</dbReference>
<proteinExistence type="predicted"/>
<dbReference type="SMART" id="SM01134">
    <property type="entry name" value="DeoRC"/>
    <property type="match status" value="1"/>
</dbReference>
<dbReference type="PANTHER" id="PTHR30363">
    <property type="entry name" value="HTH-TYPE TRANSCRIPTIONAL REGULATOR SRLR-RELATED"/>
    <property type="match status" value="1"/>
</dbReference>
<keyword evidence="2" id="KW-0238">DNA-binding</keyword>
<evidence type="ECO:0000313" key="6">
    <source>
        <dbReference type="Proteomes" id="UP000295388"/>
    </source>
</evidence>
<dbReference type="Proteomes" id="UP000295388">
    <property type="component" value="Unassembled WGS sequence"/>
</dbReference>
<dbReference type="Gene3D" id="1.10.10.10">
    <property type="entry name" value="Winged helix-like DNA-binding domain superfamily/Winged helix DNA-binding domain"/>
    <property type="match status" value="1"/>
</dbReference>
<dbReference type="PROSITE" id="PS00894">
    <property type="entry name" value="HTH_DEOR_1"/>
    <property type="match status" value="1"/>
</dbReference>
<gene>
    <name evidence="5" type="ORF">EV643_12566</name>
</gene>
<dbReference type="InterPro" id="IPR036388">
    <property type="entry name" value="WH-like_DNA-bd_sf"/>
</dbReference>
<dbReference type="EMBL" id="SNWQ01000025">
    <property type="protein sequence ID" value="TDO34809.1"/>
    <property type="molecule type" value="Genomic_DNA"/>
</dbReference>
<organism evidence="5 6">
    <name type="scientific">Kribbella caucasensis</name>
    <dbReference type="NCBI Taxonomy" id="2512215"/>
    <lineage>
        <taxon>Bacteria</taxon>
        <taxon>Bacillati</taxon>
        <taxon>Actinomycetota</taxon>
        <taxon>Actinomycetes</taxon>
        <taxon>Propionibacteriales</taxon>
        <taxon>Kribbellaceae</taxon>
        <taxon>Kribbella</taxon>
    </lineage>
</organism>
<evidence type="ECO:0000256" key="3">
    <source>
        <dbReference type="ARBA" id="ARBA00023163"/>
    </source>
</evidence>
<reference evidence="5 6" key="1">
    <citation type="submission" date="2019-03" db="EMBL/GenBank/DDBJ databases">
        <title>Genomic Encyclopedia of Type Strains, Phase III (KMG-III): the genomes of soil and plant-associated and newly described type strains.</title>
        <authorList>
            <person name="Whitman W."/>
        </authorList>
    </citation>
    <scope>NUCLEOTIDE SEQUENCE [LARGE SCALE GENOMIC DNA]</scope>
    <source>
        <strain evidence="5 6">VKM Ac-2527</strain>
    </source>
</reference>
<dbReference type="InterPro" id="IPR050313">
    <property type="entry name" value="Carb_Metab_HTH_regulators"/>
</dbReference>
<keyword evidence="6" id="KW-1185">Reference proteome</keyword>
<dbReference type="RefSeq" id="WP_166665712.1">
    <property type="nucleotide sequence ID" value="NZ_SNWQ01000025.1"/>
</dbReference>
<evidence type="ECO:0000256" key="2">
    <source>
        <dbReference type="ARBA" id="ARBA00023125"/>
    </source>
</evidence>
<evidence type="ECO:0000256" key="1">
    <source>
        <dbReference type="ARBA" id="ARBA00023015"/>
    </source>
</evidence>
<dbReference type="InterPro" id="IPR037171">
    <property type="entry name" value="NagB/RpiA_transferase-like"/>
</dbReference>